<reference evidence="2" key="1">
    <citation type="submission" date="2020-04" db="EMBL/GenBank/DDBJ databases">
        <authorList>
            <person name="Zhang T."/>
        </authorList>
    </citation>
    <scope>NUCLEOTIDE SEQUENCE</scope>
    <source>
        <strain evidence="2">HKST-UBA02</strain>
    </source>
</reference>
<keyword evidence="1" id="KW-0812">Transmembrane</keyword>
<feature type="transmembrane region" description="Helical" evidence="1">
    <location>
        <begin position="213"/>
        <end position="235"/>
    </location>
</feature>
<evidence type="ECO:0000313" key="3">
    <source>
        <dbReference type="Proteomes" id="UP000739538"/>
    </source>
</evidence>
<comment type="caution">
    <text evidence="2">The sequence shown here is derived from an EMBL/GenBank/DDBJ whole genome shotgun (WGS) entry which is preliminary data.</text>
</comment>
<feature type="transmembrane region" description="Helical" evidence="1">
    <location>
        <begin position="160"/>
        <end position="181"/>
    </location>
</feature>
<feature type="transmembrane region" description="Helical" evidence="1">
    <location>
        <begin position="25"/>
        <end position="46"/>
    </location>
</feature>
<evidence type="ECO:0000313" key="2">
    <source>
        <dbReference type="EMBL" id="MCA9755906.1"/>
    </source>
</evidence>
<name>A0A956NBH0_UNCEI</name>
<feature type="transmembrane region" description="Helical" evidence="1">
    <location>
        <begin position="96"/>
        <end position="123"/>
    </location>
</feature>
<organism evidence="2 3">
    <name type="scientific">Eiseniibacteriota bacterium</name>
    <dbReference type="NCBI Taxonomy" id="2212470"/>
    <lineage>
        <taxon>Bacteria</taxon>
        <taxon>Candidatus Eiseniibacteriota</taxon>
    </lineage>
</organism>
<proteinExistence type="predicted"/>
<evidence type="ECO:0000256" key="1">
    <source>
        <dbReference type="SAM" id="Phobius"/>
    </source>
</evidence>
<gene>
    <name evidence="2" type="ORF">KDA27_08905</name>
</gene>
<feature type="transmembrane region" description="Helical" evidence="1">
    <location>
        <begin position="135"/>
        <end position="155"/>
    </location>
</feature>
<keyword evidence="1" id="KW-1133">Transmembrane helix</keyword>
<reference evidence="2" key="2">
    <citation type="journal article" date="2021" name="Microbiome">
        <title>Successional dynamics and alternative stable states in a saline activated sludge microbial community over 9 years.</title>
        <authorList>
            <person name="Wang Y."/>
            <person name="Ye J."/>
            <person name="Ju F."/>
            <person name="Liu L."/>
            <person name="Boyd J.A."/>
            <person name="Deng Y."/>
            <person name="Parks D.H."/>
            <person name="Jiang X."/>
            <person name="Yin X."/>
            <person name="Woodcroft B.J."/>
            <person name="Tyson G.W."/>
            <person name="Hugenholtz P."/>
            <person name="Polz M.F."/>
            <person name="Zhang T."/>
        </authorList>
    </citation>
    <scope>NUCLEOTIDE SEQUENCE</scope>
    <source>
        <strain evidence="2">HKST-UBA02</strain>
    </source>
</reference>
<keyword evidence="1" id="KW-0472">Membrane</keyword>
<dbReference type="AlphaFoldDB" id="A0A956NBH0"/>
<feature type="transmembrane region" description="Helical" evidence="1">
    <location>
        <begin position="58"/>
        <end position="75"/>
    </location>
</feature>
<protein>
    <submittedName>
        <fullName evidence="2">Uncharacterized protein</fullName>
    </submittedName>
</protein>
<sequence>MKTNPIETAVWSFVGPLAASRALKIVVLGTIGVLGLIFAGYAFKLIDGRTLDALRGSVIVPGIPVGAAILAEMALRDGMTQRTLLYPLLGPVPRSTLAVVRTLGTSAILATFALIAVLVIHALSGKGWVDLPQEAVGIVLGSAAYVSIFGIVHLVNRRGFVVCLAIYGLFDHSVGMLPFAIRTIAPSHHLRVLGGAQDTFAIPIVLDMPQGTVLGSTLFLVVMTVVALAVTGLLFSRKPLPELC</sequence>
<dbReference type="Proteomes" id="UP000739538">
    <property type="component" value="Unassembled WGS sequence"/>
</dbReference>
<dbReference type="EMBL" id="JAGQHS010000035">
    <property type="protein sequence ID" value="MCA9755906.1"/>
    <property type="molecule type" value="Genomic_DNA"/>
</dbReference>
<accession>A0A956NBH0</accession>